<gene>
    <name evidence="9" type="ORF">PPERSA_03858</name>
</gene>
<proteinExistence type="predicted"/>
<evidence type="ECO:0000256" key="7">
    <source>
        <dbReference type="ARBA" id="ARBA00046511"/>
    </source>
</evidence>
<protein>
    <recommendedName>
        <fullName evidence="3">Cap-specific mRNA (nucleoside-2'-O-)-methyltransferase</fullName>
        <ecNumber evidence="2">2.1.1.57</ecNumber>
    </recommendedName>
</protein>
<dbReference type="PROSITE" id="PS51612">
    <property type="entry name" value="SAM_MT_2O_PK"/>
    <property type="match status" value="1"/>
</dbReference>
<evidence type="ECO:0000256" key="2">
    <source>
        <dbReference type="ARBA" id="ARBA00011923"/>
    </source>
</evidence>
<keyword evidence="10" id="KW-1185">Reference proteome</keyword>
<dbReference type="GO" id="GO:0006370">
    <property type="term" value="P:7-methylguanosine mRNA capping"/>
    <property type="evidence" value="ECO:0007669"/>
    <property type="project" value="InterPro"/>
</dbReference>
<evidence type="ECO:0000256" key="6">
    <source>
        <dbReference type="ARBA" id="ARBA00034661"/>
    </source>
</evidence>
<dbReference type="EC" id="2.1.1.57" evidence="2"/>
<evidence type="ECO:0000256" key="3">
    <source>
        <dbReference type="ARBA" id="ARBA00015701"/>
    </source>
</evidence>
<keyword evidence="4" id="KW-0251">Elongation factor</keyword>
<dbReference type="InParanoid" id="A0A0V0QUK7"/>
<dbReference type="GO" id="GO:0004483">
    <property type="term" value="F:methyltransferase cap1 activity"/>
    <property type="evidence" value="ECO:0007669"/>
    <property type="project" value="UniProtKB-EC"/>
</dbReference>
<evidence type="ECO:0000313" key="10">
    <source>
        <dbReference type="Proteomes" id="UP000054937"/>
    </source>
</evidence>
<feature type="compositionally biased region" description="Basic and acidic residues" evidence="8">
    <location>
        <begin position="103"/>
        <end position="121"/>
    </location>
</feature>
<keyword evidence="5" id="KW-0648">Protein biosynthesis</keyword>
<comment type="caution">
    <text evidence="9">The sequence shown here is derived from an EMBL/GenBank/DDBJ whole genome shotgun (WGS) entry which is preliminary data.</text>
</comment>
<feature type="compositionally biased region" description="Polar residues" evidence="8">
    <location>
        <begin position="81"/>
        <end position="102"/>
    </location>
</feature>
<name>A0A0V0QUK7_PSEPJ</name>
<evidence type="ECO:0000313" key="9">
    <source>
        <dbReference type="EMBL" id="KRX05921.1"/>
    </source>
</evidence>
<dbReference type="InterPro" id="IPR025804">
    <property type="entry name" value="Pox/kineto_cap_MeTfrase"/>
</dbReference>
<feature type="region of interest" description="Disordered" evidence="8">
    <location>
        <begin position="27"/>
        <end position="159"/>
    </location>
</feature>
<feature type="compositionally biased region" description="Basic and acidic residues" evidence="8">
    <location>
        <begin position="27"/>
        <end position="61"/>
    </location>
</feature>
<evidence type="ECO:0000256" key="1">
    <source>
        <dbReference type="ARBA" id="ARBA00004328"/>
    </source>
</evidence>
<comment type="subcellular location">
    <subcellularLocation>
        <location evidence="1">Virion</location>
    </subcellularLocation>
</comment>
<feature type="compositionally biased region" description="Basic and acidic residues" evidence="8">
    <location>
        <begin position="521"/>
        <end position="542"/>
    </location>
</feature>
<accession>A0A0V0QUK7</accession>
<sequence length="542" mass="65520">MDEDNFSLDSYIQSPFKNNSKISRERNLNFSRYNDKNQSKYGKTERIYKERRERDSIDNKKRESHRFSPIRSRSRDRDISNQNRESLQQKKMYQNKNQIEQNRSFKYEYDKNEDNNKERYYSHRFSPMRSRSREKDQEKLDRLKQQLQKQDDSDDNEDQYEQLERVDWKFYEQDGSKDKKKSDQELQDLLKDLRNEVSFILKPDDRRQKYERTRIWELKKDIIHWGQRKLLMSEIWFLTQFGELANTVVYAGAAPGCHISLLAEMFPQHKFILVDPSPFNVRKGILEEKDFEERIIIIKDYFTDKLALEMKEKYGDILFVSDIGTADTSIEIDNYQEKTKEEIRQIIIEKKEKVEKMVKLDNEWQMNWCRIMNAKKALLKFRCPYPSRSLGNQDFYYMDGIIYMQPWCAPTSTESRLVPSDYNNLILYDNVKYEEQFYYHNHNVRVLNPIKSQKVKGEGLKKNWDSAVEVIILGEFLIKYRNFMEDGYSFYASISKLSYYISRNCGFGDSKRTLASQMKPPEQRKQYERRDHTLFHGEKLRK</sequence>
<dbReference type="CDD" id="cd20760">
    <property type="entry name" value="capping_2-OMTase_Mimiviridae"/>
    <property type="match status" value="1"/>
</dbReference>
<evidence type="ECO:0000256" key="8">
    <source>
        <dbReference type="SAM" id="MobiDB-lite"/>
    </source>
</evidence>
<evidence type="ECO:0000256" key="4">
    <source>
        <dbReference type="ARBA" id="ARBA00022768"/>
    </source>
</evidence>
<dbReference type="Proteomes" id="UP000054937">
    <property type="component" value="Unassembled WGS sequence"/>
</dbReference>
<dbReference type="GO" id="GO:0003746">
    <property type="term" value="F:translation elongation factor activity"/>
    <property type="evidence" value="ECO:0007669"/>
    <property type="project" value="UniProtKB-KW"/>
</dbReference>
<dbReference type="EMBL" id="LDAU01000103">
    <property type="protein sequence ID" value="KRX05921.1"/>
    <property type="molecule type" value="Genomic_DNA"/>
</dbReference>
<feature type="compositionally biased region" description="Basic and acidic residues" evidence="8">
    <location>
        <begin position="131"/>
        <end position="144"/>
    </location>
</feature>
<comment type="function">
    <text evidence="6">Displays methyltransferase, positive regulation of the poly(A) polymerase and transcription elongation activities. Involved in the modification of both mRNA ends and in intermediate and late gene positive transcription elongation. At the mRNAs 5' end, methylates the ribose 2' OH group of the first transcribed nucleotide, thereby producing a 2'-O-methylpurine cap. At the 3' end, functions as a processivity factor which stimulates the activity of the viral poly(A) polymerase OPG063 that creates mRNA's poly(A) tail. In the presence of OPG102, OPG063 does not dissociate from the RNA allowing tail elongation to around 250 adenylates.</text>
</comment>
<dbReference type="InterPro" id="IPR029063">
    <property type="entry name" value="SAM-dependent_MTases_sf"/>
</dbReference>
<evidence type="ECO:0000256" key="5">
    <source>
        <dbReference type="ARBA" id="ARBA00022917"/>
    </source>
</evidence>
<dbReference type="Pfam" id="PF01358">
    <property type="entry name" value="PARP_regulatory"/>
    <property type="match status" value="1"/>
</dbReference>
<organism evidence="9 10">
    <name type="scientific">Pseudocohnilembus persalinus</name>
    <name type="common">Ciliate</name>
    <dbReference type="NCBI Taxonomy" id="266149"/>
    <lineage>
        <taxon>Eukaryota</taxon>
        <taxon>Sar</taxon>
        <taxon>Alveolata</taxon>
        <taxon>Ciliophora</taxon>
        <taxon>Intramacronucleata</taxon>
        <taxon>Oligohymenophorea</taxon>
        <taxon>Scuticociliatia</taxon>
        <taxon>Philasterida</taxon>
        <taxon>Pseudocohnilembidae</taxon>
        <taxon>Pseudocohnilembus</taxon>
    </lineage>
</organism>
<dbReference type="AlphaFoldDB" id="A0A0V0QUK7"/>
<dbReference type="Gene3D" id="3.40.50.150">
    <property type="entry name" value="Vaccinia Virus protein VP39"/>
    <property type="match status" value="1"/>
</dbReference>
<dbReference type="InterPro" id="IPR000176">
    <property type="entry name" value="mRNA_MeTrfase-like"/>
</dbReference>
<dbReference type="OrthoDB" id="270189at2759"/>
<comment type="subunit">
    <text evidence="7">Interacts with poly(A) polymerase catalytic subunit OPG063. Interacts with OPG109 and OPG123; these interactions might help linking transcription to capping and polyadenylation.</text>
</comment>
<reference evidence="9 10" key="1">
    <citation type="journal article" date="2015" name="Sci. Rep.">
        <title>Genome of the facultative scuticociliatosis pathogen Pseudocohnilembus persalinus provides insight into its virulence through horizontal gene transfer.</title>
        <authorList>
            <person name="Xiong J."/>
            <person name="Wang G."/>
            <person name="Cheng J."/>
            <person name="Tian M."/>
            <person name="Pan X."/>
            <person name="Warren A."/>
            <person name="Jiang C."/>
            <person name="Yuan D."/>
            <person name="Miao W."/>
        </authorList>
    </citation>
    <scope>NUCLEOTIDE SEQUENCE [LARGE SCALE GENOMIC DNA]</scope>
    <source>
        <strain evidence="9">36N120E</strain>
    </source>
</reference>
<dbReference type="SUPFAM" id="SSF53335">
    <property type="entry name" value="S-adenosyl-L-methionine-dependent methyltransferases"/>
    <property type="match status" value="1"/>
</dbReference>
<feature type="region of interest" description="Disordered" evidence="8">
    <location>
        <begin position="513"/>
        <end position="542"/>
    </location>
</feature>